<dbReference type="RefSeq" id="WP_183595718.1">
    <property type="nucleotide sequence ID" value="NZ_JACHXK010000001.1"/>
</dbReference>
<dbReference type="Pfam" id="PF25753">
    <property type="entry name" value="SF0329"/>
    <property type="match status" value="1"/>
</dbReference>
<sequence length="189" mass="21894">MSWSKVKQQLESFLSPALLGRFEYRATGYRYLPDKAGLCYIAVDKKNVFNMRDVTTSIRWYQTEQEIKSDPHLEIPITKEEIEAVRQETKGLVPEERLHVIARGRKISELAKELLSAQASLSKSNFIVEANQFLSLPIEESLESKEILFNILALVDRRVGKKRILNMSEKIKVKHPIVQYVYELRLSTL</sequence>
<protein>
    <submittedName>
        <fullName evidence="1">Uncharacterized protein</fullName>
    </submittedName>
</protein>
<accession>A0A7W5FKH6</accession>
<evidence type="ECO:0000313" key="1">
    <source>
        <dbReference type="EMBL" id="MBB3107984.1"/>
    </source>
</evidence>
<reference evidence="1 2" key="1">
    <citation type="submission" date="2020-08" db="EMBL/GenBank/DDBJ databases">
        <title>Genomic Encyclopedia of Type Strains, Phase III (KMG-III): the genomes of soil and plant-associated and newly described type strains.</title>
        <authorList>
            <person name="Whitman W."/>
        </authorList>
    </citation>
    <scope>NUCLEOTIDE SEQUENCE [LARGE SCALE GENOMIC DNA]</scope>
    <source>
        <strain evidence="1 2">CECT 5862</strain>
    </source>
</reference>
<dbReference type="Proteomes" id="UP000570361">
    <property type="component" value="Unassembled WGS sequence"/>
</dbReference>
<keyword evidence="2" id="KW-1185">Reference proteome</keyword>
<name>A0A7W5FKH6_9BACL</name>
<dbReference type="EMBL" id="JACHXK010000001">
    <property type="protein sequence ID" value="MBB3107984.1"/>
    <property type="molecule type" value="Genomic_DNA"/>
</dbReference>
<gene>
    <name evidence="1" type="ORF">FHS18_000012</name>
</gene>
<evidence type="ECO:0000313" key="2">
    <source>
        <dbReference type="Proteomes" id="UP000570361"/>
    </source>
</evidence>
<proteinExistence type="predicted"/>
<dbReference type="AlphaFoldDB" id="A0A7W5FKH6"/>
<comment type="caution">
    <text evidence="1">The sequence shown here is derived from an EMBL/GenBank/DDBJ whole genome shotgun (WGS) entry which is preliminary data.</text>
</comment>
<dbReference type="InterPro" id="IPR057955">
    <property type="entry name" value="SF0329-like"/>
</dbReference>
<organism evidence="1 2">
    <name type="scientific">Paenibacillus phyllosphaerae</name>
    <dbReference type="NCBI Taxonomy" id="274593"/>
    <lineage>
        <taxon>Bacteria</taxon>
        <taxon>Bacillati</taxon>
        <taxon>Bacillota</taxon>
        <taxon>Bacilli</taxon>
        <taxon>Bacillales</taxon>
        <taxon>Paenibacillaceae</taxon>
        <taxon>Paenibacillus</taxon>
    </lineage>
</organism>